<organism evidence="3 4">
    <name type="scientific">Phormidium tenue FACHB-1050</name>
    <dbReference type="NCBI Taxonomy" id="2692857"/>
    <lineage>
        <taxon>Bacteria</taxon>
        <taxon>Bacillati</taxon>
        <taxon>Cyanobacteriota</taxon>
        <taxon>Cyanophyceae</taxon>
        <taxon>Oscillatoriophycideae</taxon>
        <taxon>Oscillatoriales</taxon>
        <taxon>Oscillatoriaceae</taxon>
        <taxon>Phormidium</taxon>
    </lineage>
</organism>
<evidence type="ECO:0000259" key="2">
    <source>
        <dbReference type="SMART" id="SM00912"/>
    </source>
</evidence>
<dbReference type="InterPro" id="IPR008638">
    <property type="entry name" value="FhaB/CdiA-like_TPS"/>
</dbReference>
<dbReference type="InterPro" id="IPR012334">
    <property type="entry name" value="Pectin_lyas_fold"/>
</dbReference>
<dbReference type="EMBL" id="JACJQY010000030">
    <property type="protein sequence ID" value="MBD2318505.1"/>
    <property type="molecule type" value="Genomic_DNA"/>
</dbReference>
<evidence type="ECO:0000313" key="4">
    <source>
        <dbReference type="Proteomes" id="UP000618445"/>
    </source>
</evidence>
<proteinExistence type="predicted"/>
<dbReference type="InterPro" id="IPR011050">
    <property type="entry name" value="Pectin_lyase_fold/virulence"/>
</dbReference>
<feature type="signal peptide" evidence="1">
    <location>
        <begin position="1"/>
        <end position="29"/>
    </location>
</feature>
<dbReference type="RefSeq" id="WP_339383098.1">
    <property type="nucleotide sequence ID" value="NZ_CAWPQU010000024.1"/>
</dbReference>
<dbReference type="NCBIfam" id="TIGR01901">
    <property type="entry name" value="adhes_NPXG"/>
    <property type="match status" value="1"/>
</dbReference>
<dbReference type="SMART" id="SM00912">
    <property type="entry name" value="Haemagg_act"/>
    <property type="match status" value="1"/>
</dbReference>
<protein>
    <submittedName>
        <fullName evidence="3">Filamentous hemagglutinin N-terminal domain-containing protein</fullName>
    </submittedName>
</protein>
<dbReference type="Proteomes" id="UP000618445">
    <property type="component" value="Unassembled WGS sequence"/>
</dbReference>
<feature type="chain" id="PRO_5045164769" evidence="1">
    <location>
        <begin position="30"/>
        <end position="1485"/>
    </location>
</feature>
<name>A0ABR8CDR7_9CYAN</name>
<sequence>MSKNKLKVIMIASAFSMISFSFFSQSSFAQNAIAPDNTLPVNTSVDFNSVDKTYTITGGTQSGANQFHSFQNFSVPTSNTAHFNNSAQTTNVIGRITGSNISDIDGLIKANGAANLYLINPNGFLFGKNAKLEIGGSFSASTATSLKFPDGSEFSATNPQSPPVLTVNVPLGLQYGVSNTGATITNQANLVTGQDLILNADKLDLQGQLQAGRDLTLKAQDRIQIRDTSISPFVAAAGRDLLVQGNQSVDIFALNNRQSGLFSGGNMLLRSPNSVIGDVHYYAGGNFKIEQLDGSLGNLESPNDPIIRSAGDVTFGLYQGSSLHILAGGRVNIGTVIIFGADTIGNTINPTNTPTLANVTLSNGETLTINGSTRPTLDIRAGMNPSDIGITGITGTGTFTDPFGSFLVPPPSTNLASTGTGITVGDIAFFVPNGIVLLTNNYKPNTSLASENITITGTGLFGQIPGLLGVPSGGIYAASGISNGGNVFIDSQESINVAGGILVNSNANGGNVTLLANNNIQFGDNFLIGASSLLKSGKIDIKAGGLIFGKGLSILSESLGSSGTSGNSGDINITAASLFLTNSSVNPSLVKTSTSGTANAGNITLNISGNATFDGVINNNFPTQVVSSVSQGATGNGGIVKVNAGELNLQSGAQINSVTEGLGKSGDVDIIANTVSINGVGSAINNQVRPTANANGGKLTLNVGTLNVTNEGQISTLNSGNGNAGELRIIATGDVIFDRSTASSSINLSGVGKGGDLFISARTLQLLNGAQVGAGVFGIGDGGKITIQADAISLSGKNLFGSAIATTVERSTAIGNAGDIDLKTRLLTLTDGAFISAANNGKGNTGNIDILATESVVINDSSLDNFINRTGQGNGGNLSINSPSISLGNGSKISVKTFGLGNAGNLNLFTQSLSLSNSSTLEAFTDGVGNAGNINIAPSLSTSPISNTIILDGSLVSVSVNPNAKGNGGDLSITTNSLQILNGAQIAAGVFGKGDGGQIRISSDTIKLDGKGIVFQQNVTSGIFTSVESNAMGNAGSLDVRTRNLEILNSAVISATTEGIGNAGKIVIRASDAISLNNGSIRSNVNATGQGDGGNLDVFANTLRLENQSDLSASTASANRGGNITVTSNSLEIAGGSQLRTTTSSSGAAGNISLFLTDLLKIDGTDSGIFAGTTSVSTGRSGTIFIDPELVTLTNGAKISVSSLGKGNGGNIQLIAGLLSLDTGSQIIAETASGEGGNIVLQVRDLLWLRNGSLISATAGNDGNGGNIDLSANFILAFAKDNSDITANAFKGKGGNIRITTQAIFGMQFRPRLTPLSDITASSDFGVNGTVNINTPGVDPSKGLTNLPVDIGDASKLVSQKCLADRQDSAFVITGRGGIPASPADVISGNNLQENLGAPTNPERIAETSKRTINPYGEVAVTESLQTVPTSSWARQLHSNQTHDLPDRIVEAQGWTINPYGEVSLVAEVPKAIAAPTWARQLQCR</sequence>
<gene>
    <name evidence="3" type="ORF">H6G05_16825</name>
</gene>
<keyword evidence="1" id="KW-0732">Signal</keyword>
<comment type="caution">
    <text evidence="3">The sequence shown here is derived from an EMBL/GenBank/DDBJ whole genome shotgun (WGS) entry which is preliminary data.</text>
</comment>
<accession>A0ABR8CDR7</accession>
<feature type="domain" description="Filamentous haemagglutinin FhaB/tRNA nuclease CdiA-like TPS" evidence="2">
    <location>
        <begin position="36"/>
        <end position="149"/>
    </location>
</feature>
<dbReference type="Gene3D" id="2.160.20.10">
    <property type="entry name" value="Single-stranded right-handed beta-helix, Pectin lyase-like"/>
    <property type="match status" value="4"/>
</dbReference>
<evidence type="ECO:0000313" key="3">
    <source>
        <dbReference type="EMBL" id="MBD2318505.1"/>
    </source>
</evidence>
<dbReference type="SUPFAM" id="SSF51126">
    <property type="entry name" value="Pectin lyase-like"/>
    <property type="match status" value="4"/>
</dbReference>
<keyword evidence="4" id="KW-1185">Reference proteome</keyword>
<evidence type="ECO:0000256" key="1">
    <source>
        <dbReference type="SAM" id="SignalP"/>
    </source>
</evidence>
<dbReference type="Pfam" id="PF05860">
    <property type="entry name" value="TPS"/>
    <property type="match status" value="1"/>
</dbReference>
<reference evidence="3 4" key="1">
    <citation type="journal article" date="2020" name="ISME J.">
        <title>Comparative genomics reveals insights into cyanobacterial evolution and habitat adaptation.</title>
        <authorList>
            <person name="Chen M.Y."/>
            <person name="Teng W.K."/>
            <person name="Zhao L."/>
            <person name="Hu C.X."/>
            <person name="Zhou Y.K."/>
            <person name="Han B.P."/>
            <person name="Song L.R."/>
            <person name="Shu W.S."/>
        </authorList>
    </citation>
    <scope>NUCLEOTIDE SEQUENCE [LARGE SCALE GENOMIC DNA]</scope>
    <source>
        <strain evidence="3 4">FACHB-1050</strain>
    </source>
</reference>